<evidence type="ECO:0000313" key="2">
    <source>
        <dbReference type="EMBL" id="CAB5220126.1"/>
    </source>
</evidence>
<dbReference type="EMBL" id="LR798281">
    <property type="protein sequence ID" value="CAB5220126.1"/>
    <property type="molecule type" value="Genomic_DNA"/>
</dbReference>
<dbReference type="Pfam" id="PF09327">
    <property type="entry name" value="Phage_Tail_Tip"/>
    <property type="match status" value="1"/>
</dbReference>
<name>A0A6J7WQE2_9CAUD</name>
<gene>
    <name evidence="2" type="ORF">UFOVP232_56</name>
</gene>
<feature type="domain" description="Tip attachment protein J central straight fiber" evidence="1">
    <location>
        <begin position="837"/>
        <end position="1005"/>
    </location>
</feature>
<dbReference type="InterPro" id="IPR015406">
    <property type="entry name" value="GpJ_CSF"/>
</dbReference>
<dbReference type="PANTHER" id="PTHR36251:SF2">
    <property type="entry name" value="GIFSY-2 PROPHAGE HOST SPECIFICITY PROTEIN J, PHAGE LAMBDA"/>
    <property type="match status" value="1"/>
</dbReference>
<accession>A0A6J7WQE2</accession>
<sequence>MRNDIPNDNASNFGARVRETLMTYLGKQGDPLDRGVTLRDLVDSGFASLSNLRFGGGSAPLVAGTAITESYVSDLTPPPIPTGFTANAAISNIVIECDDPNYTQGHGHLRSHVYGATRTGNAAQPVFADAVEITQFAGAVTSYSTNPATEWHLWIKWESVDGVLSVSPAGGTNGVVVTTGQDVSKLLSALTGKLKSEQLYADLGARINLIDASATTVNSVAWQVAQEAAARATAITNETNARTAAISAEATSRANALTNEASARAQAILDEAAARATADSSLQTQINTLSAASSGDLGTLIAAVQEEQTARANADTAEATARSTLATQLRGAYEGSDPSVLSTGIIYNERQTRITAEGAISSTVSALTSTVNNNYTTLNSAIVSEQTTRANADTALTTSFNSLSATVGTKTRTFSQATAPTATATGDIWFDTSDGNKAHRWNGTAWAATDDTRIANSAAAITAEQTARATADTALATSITQLTSTVTTNKDSMDASVTTLNSAITSEASTRASADTTLTNSINTLTSTVTNNYTTLNAAITNEASTRASADTAAASTVTALTSTVNTKNRTFNQSTTPTATATGDLWFDTGNGNKAYRWDGTTWVATDDTRIAANTAAITSEANTRATADTALSNTISTLSATVTGNYNTLNAAITSEATTRANADSAVSSTLSTVSATASSKNRTFYEAAAPTASAVGDLWFKTSDNNKAFRWDGTNWVATDDARIAANAAAIVTEQTARADAVSALANTVSTLGTTVTNNNNTLTAAIASEATARSGADSSLATSISTLTSTVNNNNANLTSAIQTEATTRADAVTTLSNSITTLQSTVNGNTAAISTESATRASVDGGLLAQYTVKTDLNGYVSGFGLASTLNNGTPSSTFAIRADAFYIASPTGPGVTPTMPFIVRTSPTVINGETIPAGVYITDGYIQNGTITNAKIANATIDDAKVASLSVAKLTAGSVKVGEYIQSSNFVSGTSGWYISGSGAAEFGSASIRGQLVASQIDSRGLTIKAADGTVILSAGASLAASAYSGNVTGTINGTAAATVVDTANSASTTASAAATAASTAQTTANTAVTNASAAAAAAAAAQTAADAKLAKAGAQVLTGPVSLNAASAITVGTPALDSVVGHNGFYIGSTGIVGTKDGAATFSLDNSGNAIFKGNLTGASGTFSGSLQVGSAPAISGDTMTGAGAKINTDGTFALGNSTTNISYNGTQMSLNGNVVATANINNNAVTNTVSAFTAGFISDTSGTELTAQSAGITSTGKSIFISFTSQANGAVVSTGEGTQDVFSPAFRVYRGSTLVYGPVFSGAFSFTDTPAAGTYVYSVKFTRAFSDAIFAGSNTAVACSNRSLILLETKK</sequence>
<dbReference type="PANTHER" id="PTHR36251">
    <property type="entry name" value="FELS-1 PROPHAGE HOST SPECIFICITY PROTEIN-RELATED"/>
    <property type="match status" value="1"/>
</dbReference>
<proteinExistence type="predicted"/>
<organism evidence="2">
    <name type="scientific">uncultured Caudovirales phage</name>
    <dbReference type="NCBI Taxonomy" id="2100421"/>
    <lineage>
        <taxon>Viruses</taxon>
        <taxon>Duplodnaviria</taxon>
        <taxon>Heunggongvirae</taxon>
        <taxon>Uroviricota</taxon>
        <taxon>Caudoviricetes</taxon>
        <taxon>Peduoviridae</taxon>
        <taxon>Maltschvirus</taxon>
        <taxon>Maltschvirus maltsch</taxon>
    </lineage>
</organism>
<dbReference type="InterPro" id="IPR053171">
    <property type="entry name" value="Viral_Tip_Attach_Protein"/>
</dbReference>
<evidence type="ECO:0000259" key="1">
    <source>
        <dbReference type="Pfam" id="PF09327"/>
    </source>
</evidence>
<reference evidence="2" key="1">
    <citation type="submission" date="2020-05" db="EMBL/GenBank/DDBJ databases">
        <authorList>
            <person name="Chiriac C."/>
            <person name="Salcher M."/>
            <person name="Ghai R."/>
            <person name="Kavagutti S V."/>
        </authorList>
    </citation>
    <scope>NUCLEOTIDE SEQUENCE</scope>
</reference>
<protein>
    <recommendedName>
        <fullName evidence="1">Tip attachment protein J central straight fiber domain-containing protein</fullName>
    </recommendedName>
</protein>